<name>A0AAE0MWU3_9PEZI</name>
<accession>A0AAE0MWU3</accession>
<proteinExistence type="predicted"/>
<sequence length="92" mass="10337">MPGYSRTYPLGSSCSPCCGPSKDTTCLSDHCLPWLFAILESLRYYKLSVNASCRRISSERHHVHEGSSPLVLLKWIRRGREEELSASPRDGP</sequence>
<evidence type="ECO:0000313" key="1">
    <source>
        <dbReference type="EMBL" id="KAK3355879.1"/>
    </source>
</evidence>
<dbReference type="EMBL" id="JAUEPP010000001">
    <property type="protein sequence ID" value="KAK3355879.1"/>
    <property type="molecule type" value="Genomic_DNA"/>
</dbReference>
<organism evidence="1 2">
    <name type="scientific">Neurospora tetraspora</name>
    <dbReference type="NCBI Taxonomy" id="94610"/>
    <lineage>
        <taxon>Eukaryota</taxon>
        <taxon>Fungi</taxon>
        <taxon>Dikarya</taxon>
        <taxon>Ascomycota</taxon>
        <taxon>Pezizomycotina</taxon>
        <taxon>Sordariomycetes</taxon>
        <taxon>Sordariomycetidae</taxon>
        <taxon>Sordariales</taxon>
        <taxon>Sordariaceae</taxon>
        <taxon>Neurospora</taxon>
    </lineage>
</organism>
<evidence type="ECO:0000313" key="2">
    <source>
        <dbReference type="Proteomes" id="UP001278500"/>
    </source>
</evidence>
<comment type="caution">
    <text evidence="1">The sequence shown here is derived from an EMBL/GenBank/DDBJ whole genome shotgun (WGS) entry which is preliminary data.</text>
</comment>
<dbReference type="Proteomes" id="UP001278500">
    <property type="component" value="Unassembled WGS sequence"/>
</dbReference>
<keyword evidence="2" id="KW-1185">Reference proteome</keyword>
<protein>
    <submittedName>
        <fullName evidence="1">Uncharacterized protein</fullName>
    </submittedName>
</protein>
<reference evidence="1" key="1">
    <citation type="journal article" date="2023" name="Mol. Phylogenet. Evol.">
        <title>Genome-scale phylogeny and comparative genomics of the fungal order Sordariales.</title>
        <authorList>
            <person name="Hensen N."/>
            <person name="Bonometti L."/>
            <person name="Westerberg I."/>
            <person name="Brannstrom I.O."/>
            <person name="Guillou S."/>
            <person name="Cros-Aarteil S."/>
            <person name="Calhoun S."/>
            <person name="Haridas S."/>
            <person name="Kuo A."/>
            <person name="Mondo S."/>
            <person name="Pangilinan J."/>
            <person name="Riley R."/>
            <person name="LaButti K."/>
            <person name="Andreopoulos B."/>
            <person name="Lipzen A."/>
            <person name="Chen C."/>
            <person name="Yan M."/>
            <person name="Daum C."/>
            <person name="Ng V."/>
            <person name="Clum A."/>
            <person name="Steindorff A."/>
            <person name="Ohm R.A."/>
            <person name="Martin F."/>
            <person name="Silar P."/>
            <person name="Natvig D.O."/>
            <person name="Lalanne C."/>
            <person name="Gautier V."/>
            <person name="Ament-Velasquez S.L."/>
            <person name="Kruys A."/>
            <person name="Hutchinson M.I."/>
            <person name="Powell A.J."/>
            <person name="Barry K."/>
            <person name="Miller A.N."/>
            <person name="Grigoriev I.V."/>
            <person name="Debuchy R."/>
            <person name="Gladieux P."/>
            <person name="Hiltunen Thoren M."/>
            <person name="Johannesson H."/>
        </authorList>
    </citation>
    <scope>NUCLEOTIDE SEQUENCE</scope>
    <source>
        <strain evidence="1">CBS 560.94</strain>
    </source>
</reference>
<gene>
    <name evidence="1" type="ORF">B0H65DRAFT_61559</name>
</gene>
<dbReference type="RefSeq" id="XP_062687257.1">
    <property type="nucleotide sequence ID" value="XM_062831166.1"/>
</dbReference>
<dbReference type="GeneID" id="87868320"/>
<dbReference type="AlphaFoldDB" id="A0AAE0MWU3"/>
<reference evidence="1" key="2">
    <citation type="submission" date="2023-06" db="EMBL/GenBank/DDBJ databases">
        <authorList>
            <consortium name="Lawrence Berkeley National Laboratory"/>
            <person name="Haridas S."/>
            <person name="Hensen N."/>
            <person name="Bonometti L."/>
            <person name="Westerberg I."/>
            <person name="Brannstrom I.O."/>
            <person name="Guillou S."/>
            <person name="Cros-Aarteil S."/>
            <person name="Calhoun S."/>
            <person name="Kuo A."/>
            <person name="Mondo S."/>
            <person name="Pangilinan J."/>
            <person name="Riley R."/>
            <person name="Labutti K."/>
            <person name="Andreopoulos B."/>
            <person name="Lipzen A."/>
            <person name="Chen C."/>
            <person name="Yanf M."/>
            <person name="Daum C."/>
            <person name="Ng V."/>
            <person name="Clum A."/>
            <person name="Steindorff A."/>
            <person name="Ohm R."/>
            <person name="Martin F."/>
            <person name="Silar P."/>
            <person name="Natvig D."/>
            <person name="Lalanne C."/>
            <person name="Gautier V."/>
            <person name="Ament-Velasquez S.L."/>
            <person name="Kruys A."/>
            <person name="Hutchinson M.I."/>
            <person name="Powell A.J."/>
            <person name="Barry K."/>
            <person name="Miller A.N."/>
            <person name="Grigoriev I.V."/>
            <person name="Debuchy R."/>
            <person name="Gladieux P."/>
            <person name="Thoren M.H."/>
            <person name="Johannesson H."/>
        </authorList>
    </citation>
    <scope>NUCLEOTIDE SEQUENCE</scope>
    <source>
        <strain evidence="1">CBS 560.94</strain>
    </source>
</reference>